<evidence type="ECO:0000256" key="1">
    <source>
        <dbReference type="SAM" id="Coils"/>
    </source>
</evidence>
<reference evidence="3" key="1">
    <citation type="journal article" date="2019" name="Int. J. Syst. Evol. Microbiol.">
        <title>The Global Catalogue of Microorganisms (GCM) 10K type strain sequencing project: providing services to taxonomists for standard genome sequencing and annotation.</title>
        <authorList>
            <consortium name="The Broad Institute Genomics Platform"/>
            <consortium name="The Broad Institute Genome Sequencing Center for Infectious Disease"/>
            <person name="Wu L."/>
            <person name="Ma J."/>
        </authorList>
    </citation>
    <scope>NUCLEOTIDE SEQUENCE [LARGE SCALE GENOMIC DNA]</scope>
    <source>
        <strain evidence="3">CGMCC 4.7466</strain>
    </source>
</reference>
<dbReference type="Gene3D" id="2.40.30.170">
    <property type="match status" value="1"/>
</dbReference>
<keyword evidence="1" id="KW-0175">Coiled coil</keyword>
<protein>
    <submittedName>
        <fullName evidence="2">HlyD family secretion protein</fullName>
    </submittedName>
</protein>
<dbReference type="PANTHER" id="PTHR30469">
    <property type="entry name" value="MULTIDRUG RESISTANCE PROTEIN MDTA"/>
    <property type="match status" value="1"/>
</dbReference>
<gene>
    <name evidence="2" type="ORF">ACFPFU_17270</name>
</gene>
<keyword evidence="3" id="KW-1185">Reference proteome</keyword>
<dbReference type="Gene3D" id="1.10.287.470">
    <property type="entry name" value="Helix hairpin bin"/>
    <property type="match status" value="1"/>
</dbReference>
<accession>A0ABV9T4N9</accession>
<dbReference type="Gene3D" id="2.40.50.100">
    <property type="match status" value="1"/>
</dbReference>
<dbReference type="PROSITE" id="PS51257">
    <property type="entry name" value="PROKAR_LIPOPROTEIN"/>
    <property type="match status" value="1"/>
</dbReference>
<dbReference type="RefSeq" id="WP_377066329.1">
    <property type="nucleotide sequence ID" value="NZ_JBHSJJ010000010.1"/>
</dbReference>
<evidence type="ECO:0000313" key="3">
    <source>
        <dbReference type="Proteomes" id="UP001595818"/>
    </source>
</evidence>
<proteinExistence type="predicted"/>
<dbReference type="EMBL" id="JBHSJJ010000010">
    <property type="protein sequence ID" value="MFC4873456.1"/>
    <property type="molecule type" value="Genomic_DNA"/>
</dbReference>
<dbReference type="PANTHER" id="PTHR30469:SF15">
    <property type="entry name" value="HLYD FAMILY OF SECRETION PROTEINS"/>
    <property type="match status" value="1"/>
</dbReference>
<comment type="caution">
    <text evidence="2">The sequence shown here is derived from an EMBL/GenBank/DDBJ whole genome shotgun (WGS) entry which is preliminary data.</text>
</comment>
<organism evidence="2 3">
    <name type="scientific">Negadavirga shengliensis</name>
    <dbReference type="NCBI Taxonomy" id="1389218"/>
    <lineage>
        <taxon>Bacteria</taxon>
        <taxon>Pseudomonadati</taxon>
        <taxon>Bacteroidota</taxon>
        <taxon>Cytophagia</taxon>
        <taxon>Cytophagales</taxon>
        <taxon>Cyclobacteriaceae</taxon>
        <taxon>Negadavirga</taxon>
    </lineage>
</organism>
<feature type="coiled-coil region" evidence="1">
    <location>
        <begin position="97"/>
        <end position="141"/>
    </location>
</feature>
<sequence>MKSLQNLIFFAGFGLMTIGCGQNDEFDASGAFEAVETIISSEATGVIRQLDLREGDDLQPGQFIGFVDSTQLYLKKQQLLSQIEALLVKRPDIPVQLAHLEEQLRATEKERTRMATLREGNAATEKQLDDITAQTEVLTRQLQAQKSSLRIAYEGIDRDIKPLQIQVTQLEDQLKRHRIDNPVRGTVLTKYAESSEVTAPGKPLYKIADLSTMILRVYITGNQLARIRLNQKVGVFTDDGQGGYKETEGVVSWISDKAEFTPKAIQTKDERASRVYAVKVRVDNDGTYKIGMYGEIRFDKDAQPAG</sequence>
<evidence type="ECO:0000313" key="2">
    <source>
        <dbReference type="EMBL" id="MFC4873456.1"/>
    </source>
</evidence>
<name>A0ABV9T4N9_9BACT</name>
<dbReference type="Proteomes" id="UP001595818">
    <property type="component" value="Unassembled WGS sequence"/>
</dbReference>